<dbReference type="GO" id="GO:0006402">
    <property type="term" value="P:mRNA catabolic process"/>
    <property type="evidence" value="ECO:0007669"/>
    <property type="project" value="TreeGrafter"/>
</dbReference>
<feature type="compositionally biased region" description="Polar residues" evidence="3">
    <location>
        <begin position="392"/>
        <end position="407"/>
    </location>
</feature>
<keyword evidence="2" id="KW-0943">RNA-mediated gene silencing</keyword>
<feature type="compositionally biased region" description="Polar residues" evidence="3">
    <location>
        <begin position="1033"/>
        <end position="1049"/>
    </location>
</feature>
<feature type="compositionally biased region" description="Polar residues" evidence="3">
    <location>
        <begin position="986"/>
        <end position="1007"/>
    </location>
</feature>
<evidence type="ECO:0000313" key="4">
    <source>
        <dbReference type="EMBL" id="KAA3680001.1"/>
    </source>
</evidence>
<dbReference type="GO" id="GO:0030014">
    <property type="term" value="C:CCR4-NOT complex"/>
    <property type="evidence" value="ECO:0007669"/>
    <property type="project" value="UniProtKB-UniRule"/>
</dbReference>
<evidence type="ECO:0000313" key="5">
    <source>
        <dbReference type="Proteomes" id="UP000324629"/>
    </source>
</evidence>
<feature type="region of interest" description="Disordered" evidence="3">
    <location>
        <begin position="697"/>
        <end position="717"/>
    </location>
</feature>
<keyword evidence="2" id="KW-0805">Transcription regulation</keyword>
<comment type="function">
    <text evidence="2">Component of the CCR4-NOT complex which is one of the major cellular mRNA deadenylases and is linked to various cellular processes including bulk mRNA degradation, miRNA-mediated repression, translational repression during translational initiation and general transcription regulation.</text>
</comment>
<feature type="region of interest" description="Disordered" evidence="3">
    <location>
        <begin position="1033"/>
        <end position="1069"/>
    </location>
</feature>
<dbReference type="GO" id="GO:0017148">
    <property type="term" value="P:negative regulation of translation"/>
    <property type="evidence" value="ECO:0007669"/>
    <property type="project" value="TreeGrafter"/>
</dbReference>
<dbReference type="SUPFAM" id="SSF48452">
    <property type="entry name" value="TPR-like"/>
    <property type="match status" value="1"/>
</dbReference>
<dbReference type="GO" id="GO:0005634">
    <property type="term" value="C:nucleus"/>
    <property type="evidence" value="ECO:0007669"/>
    <property type="project" value="UniProtKB-SubCell"/>
</dbReference>
<protein>
    <recommendedName>
        <fullName evidence="2">CCR4-NOT transcription complex subunit 10</fullName>
    </recommendedName>
</protein>
<keyword evidence="2" id="KW-0539">Nucleus</keyword>
<feature type="region of interest" description="Disordered" evidence="3">
    <location>
        <begin position="517"/>
        <end position="541"/>
    </location>
</feature>
<keyword evidence="2" id="KW-0810">Translation regulation</keyword>
<reference evidence="4 5" key="1">
    <citation type="journal article" date="2019" name="Gigascience">
        <title>Whole-genome sequence of the oriental lung fluke Paragonimus westermani.</title>
        <authorList>
            <person name="Oey H."/>
            <person name="Zakrzewski M."/>
            <person name="Narain K."/>
            <person name="Devi K.R."/>
            <person name="Agatsuma T."/>
            <person name="Nawaratna S."/>
            <person name="Gobert G.N."/>
            <person name="Jones M.K."/>
            <person name="Ragan M.A."/>
            <person name="McManus D.P."/>
            <person name="Krause L."/>
        </authorList>
    </citation>
    <scope>NUCLEOTIDE SEQUENCE [LARGE SCALE GENOMIC DNA]</scope>
    <source>
        <strain evidence="4 5">IND2009</strain>
    </source>
</reference>
<comment type="caution">
    <text evidence="4">The sequence shown here is derived from an EMBL/GenBank/DDBJ whole genome shotgun (WGS) entry which is preliminary data.</text>
</comment>
<dbReference type="PANTHER" id="PTHR12979:SF5">
    <property type="entry name" value="CCR4-NOT TRANSCRIPTION COMPLEX SUBUNIT 10"/>
    <property type="match status" value="1"/>
</dbReference>
<feature type="region of interest" description="Disordered" evidence="3">
    <location>
        <begin position="986"/>
        <end position="1010"/>
    </location>
</feature>
<dbReference type="InterPro" id="IPR011990">
    <property type="entry name" value="TPR-like_helical_dom_sf"/>
</dbReference>
<dbReference type="InterPro" id="IPR039740">
    <property type="entry name" value="CNOT10"/>
</dbReference>
<proteinExistence type="inferred from homology"/>
<dbReference type="GO" id="GO:0031047">
    <property type="term" value="P:regulatory ncRNA-mediated gene silencing"/>
    <property type="evidence" value="ECO:0007669"/>
    <property type="project" value="UniProtKB-UniRule"/>
</dbReference>
<dbReference type="GO" id="GO:0005737">
    <property type="term" value="C:cytoplasm"/>
    <property type="evidence" value="ECO:0007669"/>
    <property type="project" value="UniProtKB-SubCell"/>
</dbReference>
<feature type="region of interest" description="Disordered" evidence="3">
    <location>
        <begin position="166"/>
        <end position="196"/>
    </location>
</feature>
<name>A0A5J4NWU9_9TREM</name>
<dbReference type="PANTHER" id="PTHR12979">
    <property type="entry name" value="CCR4-NOT TRANSCRIPTION COMPLEX SUBUNIT 10"/>
    <property type="match status" value="1"/>
</dbReference>
<dbReference type="AlphaFoldDB" id="A0A5J4NWU9"/>
<evidence type="ECO:0000256" key="3">
    <source>
        <dbReference type="SAM" id="MobiDB-lite"/>
    </source>
</evidence>
<keyword evidence="2" id="KW-0963">Cytoplasm</keyword>
<gene>
    <name evidence="4" type="ORF">DEA37_0012983</name>
</gene>
<dbReference type="Proteomes" id="UP000324629">
    <property type="component" value="Unassembled WGS sequence"/>
</dbReference>
<organism evidence="4 5">
    <name type="scientific">Paragonimus westermani</name>
    <dbReference type="NCBI Taxonomy" id="34504"/>
    <lineage>
        <taxon>Eukaryota</taxon>
        <taxon>Metazoa</taxon>
        <taxon>Spiralia</taxon>
        <taxon>Lophotrochozoa</taxon>
        <taxon>Platyhelminthes</taxon>
        <taxon>Trematoda</taxon>
        <taxon>Digenea</taxon>
        <taxon>Plagiorchiida</taxon>
        <taxon>Troglotremata</taxon>
        <taxon>Troglotrematidae</taxon>
        <taxon>Paragonimus</taxon>
    </lineage>
</organism>
<accession>A0A5J4NWU9</accession>
<comment type="subcellular location">
    <subcellularLocation>
        <location evidence="2">Cytoplasm</location>
    </subcellularLocation>
    <subcellularLocation>
        <location evidence="2">Nucleus</location>
    </subcellularLocation>
</comment>
<evidence type="ECO:0000256" key="2">
    <source>
        <dbReference type="RuleBase" id="RU367083"/>
    </source>
</evidence>
<sequence>MLRNWLHRRQGISTEPDWEAASVFLTPKILIAAGLLSQAIDEEGTLACGTGVHGLNRHWTSEKPLELLEARRNIPLGASYNEFRKLKPSLEVAREAWLAEKIREMKTAFASGNTGKLWDYPCNGSQVQMNKLLLDYVHKYGYTHTGEFLNELARLMSVETTLPGTDSVDNATVADGRGNGTSSSSPSHLQTSPKPSLPHSPLLISLQYNYALTLYYLRQYAKAERVLSGCLGLAPCITSPLHLDRDFSGSRDPSFTESARGPSLLSTINLMPSTDITLCRRLLLLWLEVLLQLQQPDQVFRLCGTWLMVLSSMSLASTLNSANPQITEQFPFSIGSSGRFQNAQIASVLLGIRKPIQLFYIRACLLTNQLEAAENELHQVQTVATGPEAATVASSEPCNGSSVSETISTDREKSDSILCDPEEQNPTTIWDTGHAVHFLQAQLAYLKGRYSEALRYLSDIPPPVHSASETGQCESTLLWNDLGLVHHRAGQYNLSGLQLRRALRETDKTIRDVFPTHLRSSKSNTSSHPHHGKTGNQSAANERNLLDQLETRTRCLVEAVGVGPCRHLIFSSGHQEASKPWIEAASMPAPTLEFASLCLRNALLLLPRLPAEITCRTDGPSLSAEQELRTALLKWAARQEVPALPAPAPLRGAGLLHLLSAIYLATTYTALCLNNPVEALHSASKLISNRGNNNVDVSGDLRTNSNEDADSTASTQVPLSGHNDTVLGLIAPTAYCLLARLYFAEALTNLDRVSEAITLLKSSLPESSLHGDQFARFQACAPSLAPVHLRPDLSSDDFAVECQRANDPDSAQCHKSSITDHLTIYPPDFPSTSSQASSLLLYTLVVTLSIDKQWTVAANLLSLSLPGLSIPVEELDGRRRTPPAAGDALASTHPTILPTPAILLQLYLSSVLNKPEQTLSILREHFGHFTLAGRLNSHPLNRVTKFLSSSSSFGINTSPGTQKQPSTTEVERSLALKDLRQLLQSSSTHGQLTARSSGQTGNAQRPSNLWGPTIYHKQQQAAAPYVSSSLYNQTAPHSQSASYGTTNPPVQQPPTGVITAANESDWPRL</sequence>
<keyword evidence="5" id="KW-1185">Reference proteome</keyword>
<dbReference type="EMBL" id="QNGE01000564">
    <property type="protein sequence ID" value="KAA3680001.1"/>
    <property type="molecule type" value="Genomic_DNA"/>
</dbReference>
<comment type="similarity">
    <text evidence="1 2">Belongs to the CNOT10 family.</text>
</comment>
<feature type="region of interest" description="Disordered" evidence="3">
    <location>
        <begin position="392"/>
        <end position="415"/>
    </location>
</feature>
<evidence type="ECO:0000256" key="1">
    <source>
        <dbReference type="ARBA" id="ARBA00010080"/>
    </source>
</evidence>
<feature type="compositionally biased region" description="Low complexity" evidence="3">
    <location>
        <begin position="182"/>
        <end position="196"/>
    </location>
</feature>
<keyword evidence="2" id="KW-0804">Transcription</keyword>